<dbReference type="AlphaFoldDB" id="A0A1I8BPF9"/>
<dbReference type="WBParaSite" id="MhA1_Contig387.frz3.gene19">
    <property type="protein sequence ID" value="MhA1_Contig387.frz3.gene19"/>
    <property type="gene ID" value="MhA1_Contig387.frz3.gene19"/>
</dbReference>
<reference evidence="3" key="1">
    <citation type="submission" date="2016-11" db="UniProtKB">
        <authorList>
            <consortium name="WormBaseParasite"/>
        </authorList>
    </citation>
    <scope>IDENTIFICATION</scope>
</reference>
<evidence type="ECO:0000313" key="2">
    <source>
        <dbReference type="Proteomes" id="UP000095281"/>
    </source>
</evidence>
<evidence type="ECO:0000313" key="3">
    <source>
        <dbReference type="WBParaSite" id="MhA1_Contig387.frz3.gene19"/>
    </source>
</evidence>
<feature type="region of interest" description="Disordered" evidence="1">
    <location>
        <begin position="1"/>
        <end position="24"/>
    </location>
</feature>
<name>A0A1I8BPF9_MELHA</name>
<protein>
    <submittedName>
        <fullName evidence="3">Transposase</fullName>
    </submittedName>
</protein>
<accession>A0A1I8BPF9</accession>
<organism evidence="2 3">
    <name type="scientific">Meloidogyne hapla</name>
    <name type="common">Root-knot nematode worm</name>
    <dbReference type="NCBI Taxonomy" id="6305"/>
    <lineage>
        <taxon>Eukaryota</taxon>
        <taxon>Metazoa</taxon>
        <taxon>Ecdysozoa</taxon>
        <taxon>Nematoda</taxon>
        <taxon>Chromadorea</taxon>
        <taxon>Rhabditida</taxon>
        <taxon>Tylenchina</taxon>
        <taxon>Tylenchomorpha</taxon>
        <taxon>Tylenchoidea</taxon>
        <taxon>Meloidogynidae</taxon>
        <taxon>Meloidogyninae</taxon>
        <taxon>Meloidogyne</taxon>
    </lineage>
</organism>
<proteinExistence type="predicted"/>
<evidence type="ECO:0000256" key="1">
    <source>
        <dbReference type="SAM" id="MobiDB-lite"/>
    </source>
</evidence>
<keyword evidence="2" id="KW-1185">Reference proteome</keyword>
<sequence>MKSRQKMQTERNARVPLPGNWEDNADKTILEMGGIKFSNERRDYQVPDKQNNGSK</sequence>
<dbReference type="Proteomes" id="UP000095281">
    <property type="component" value="Unplaced"/>
</dbReference>